<evidence type="ECO:0000313" key="6">
    <source>
        <dbReference type="Proteomes" id="UP000199312"/>
    </source>
</evidence>
<dbReference type="Gene3D" id="3.40.630.10">
    <property type="entry name" value="Zn peptidases"/>
    <property type="match status" value="1"/>
</dbReference>
<comment type="cofactor">
    <cofactor evidence="1">
        <name>Zn(2+)</name>
        <dbReference type="ChEBI" id="CHEBI:29105"/>
    </cofactor>
</comment>
<dbReference type="SUPFAM" id="SSF53187">
    <property type="entry name" value="Zn-dependent exopeptidases"/>
    <property type="match status" value="1"/>
</dbReference>
<dbReference type="GO" id="GO:0004181">
    <property type="term" value="F:metallocarboxypeptidase activity"/>
    <property type="evidence" value="ECO:0007669"/>
    <property type="project" value="InterPro"/>
</dbReference>
<dbReference type="GO" id="GO:0005615">
    <property type="term" value="C:extracellular space"/>
    <property type="evidence" value="ECO:0007669"/>
    <property type="project" value="TreeGrafter"/>
</dbReference>
<feature type="domain" description="Peptidase M14" evidence="4">
    <location>
        <begin position="37"/>
        <end position="344"/>
    </location>
</feature>
<dbReference type="AlphaFoldDB" id="A0A1I6PSL1"/>
<dbReference type="RefSeq" id="WP_090223967.1">
    <property type="nucleotide sequence ID" value="NZ_FOZP01000002.1"/>
</dbReference>
<dbReference type="PROSITE" id="PS52035">
    <property type="entry name" value="PEPTIDASE_M14"/>
    <property type="match status" value="1"/>
</dbReference>
<dbReference type="InterPro" id="IPR000834">
    <property type="entry name" value="Peptidase_M14"/>
</dbReference>
<keyword evidence="6" id="KW-1185">Reference proteome</keyword>
<dbReference type="Pfam" id="PF00246">
    <property type="entry name" value="Peptidase_M14"/>
    <property type="match status" value="1"/>
</dbReference>
<dbReference type="CDD" id="cd06241">
    <property type="entry name" value="M14-like"/>
    <property type="match status" value="1"/>
</dbReference>
<keyword evidence="5" id="KW-0121">Carboxypeptidase</keyword>
<evidence type="ECO:0000256" key="2">
    <source>
        <dbReference type="ARBA" id="ARBA00005988"/>
    </source>
</evidence>
<accession>A0A1I6PSL1</accession>
<comment type="similarity">
    <text evidence="2 3">Belongs to the peptidase M14 family.</text>
</comment>
<name>A0A1I6PSL1_9FLAO</name>
<dbReference type="EMBL" id="FOZP01000002">
    <property type="protein sequence ID" value="SFS43204.1"/>
    <property type="molecule type" value="Genomic_DNA"/>
</dbReference>
<organism evidence="5 6">
    <name type="scientific">Lutibacter maritimus</name>
    <dbReference type="NCBI Taxonomy" id="593133"/>
    <lineage>
        <taxon>Bacteria</taxon>
        <taxon>Pseudomonadati</taxon>
        <taxon>Bacteroidota</taxon>
        <taxon>Flavobacteriia</taxon>
        <taxon>Flavobacteriales</taxon>
        <taxon>Flavobacteriaceae</taxon>
        <taxon>Lutibacter</taxon>
    </lineage>
</organism>
<evidence type="ECO:0000313" key="5">
    <source>
        <dbReference type="EMBL" id="SFS43204.1"/>
    </source>
</evidence>
<evidence type="ECO:0000256" key="3">
    <source>
        <dbReference type="PROSITE-ProRule" id="PRU01379"/>
    </source>
</evidence>
<reference evidence="6" key="1">
    <citation type="submission" date="2016-10" db="EMBL/GenBank/DDBJ databases">
        <authorList>
            <person name="Varghese N."/>
            <person name="Submissions S."/>
        </authorList>
    </citation>
    <scope>NUCLEOTIDE SEQUENCE [LARGE SCALE GENOMIC DNA]</scope>
    <source>
        <strain evidence="6">DSM 24450</strain>
    </source>
</reference>
<proteinExistence type="inferred from homology"/>
<evidence type="ECO:0000259" key="4">
    <source>
        <dbReference type="PROSITE" id="PS52035"/>
    </source>
</evidence>
<gene>
    <name evidence="5" type="ORF">SAMN04488006_1323</name>
</gene>
<keyword evidence="5" id="KW-0378">Hydrolase</keyword>
<evidence type="ECO:0000256" key="1">
    <source>
        <dbReference type="ARBA" id="ARBA00001947"/>
    </source>
</evidence>
<dbReference type="GO" id="GO:0008270">
    <property type="term" value="F:zinc ion binding"/>
    <property type="evidence" value="ECO:0007669"/>
    <property type="project" value="InterPro"/>
</dbReference>
<dbReference type="SMART" id="SM00631">
    <property type="entry name" value="Zn_pept"/>
    <property type="match status" value="1"/>
</dbReference>
<dbReference type="Proteomes" id="UP000199312">
    <property type="component" value="Unassembled WGS sequence"/>
</dbReference>
<dbReference type="OrthoDB" id="9767214at2"/>
<feature type="active site" description="Proton donor/acceptor" evidence="3">
    <location>
        <position position="317"/>
    </location>
</feature>
<dbReference type="PANTHER" id="PTHR11705">
    <property type="entry name" value="PROTEASE FAMILY M14 CARBOXYPEPTIDASE A,B"/>
    <property type="match status" value="1"/>
</dbReference>
<dbReference type="PANTHER" id="PTHR11705:SF145">
    <property type="entry name" value="PEPTIDASE M14 CARBOXYPEPTIDASE A DOMAIN-CONTAINING PROTEIN"/>
    <property type="match status" value="1"/>
</dbReference>
<sequence length="540" mass="62303">MKKLIYLSLFFISFQITSQHVIDHNLLTIPEKSNYEKTSTYAEVMSFINEIQKKSDFIHIEFMGTSKEGKEIPLVILANPKISNPEEAKLSGKPVFYVQGNIHAGEVEGKEVLQQLIRDILLGDKQHLLQNQILLFAPIYNTDSNDKMEKDRRPSQEDSPIEVGIRENSQGLDLNRDGIKMEALETESLITNVLVKWNPEILVDLHTTNGTWHGYGITYAPSYHSVGESGTYNYTWNTMLPEITKAVDANYHVKMGNYGYYYLQESWPPKAIYTYNHHPRYIVNLMGLRNKIGILSEAFAHDRFYKRMNGTYGFVAEILEFTNKNAQKIVEINAEAEKNAIENVKNNAGKITKGVRFKMIALDENIENYRTYNYIPFIDEDGKQQYARGTHIIEVPNVTNYAKFEATVESKLPSGYYLPKSMEFVVNHLKKHGVKVEELQKNKTVKGEVFLIDSFKKSDREFEGHFMATAEGNYVSKTTTFKKGDFYIDMAQPLTNLIFYMLEPQSDDGLFTWNFFDNYLASKKVNSKKVEFPVFKYFKK</sequence>
<dbReference type="STRING" id="593133.SAMN04488006_1323"/>
<protein>
    <submittedName>
        <fullName evidence="5">Zinc carboxypeptidase</fullName>
    </submittedName>
</protein>
<dbReference type="GO" id="GO:0006508">
    <property type="term" value="P:proteolysis"/>
    <property type="evidence" value="ECO:0007669"/>
    <property type="project" value="InterPro"/>
</dbReference>
<keyword evidence="5" id="KW-0645">Protease</keyword>